<feature type="compositionally biased region" description="Low complexity" evidence="1">
    <location>
        <begin position="167"/>
        <end position="193"/>
    </location>
</feature>
<feature type="signal peptide" evidence="2">
    <location>
        <begin position="1"/>
        <end position="33"/>
    </location>
</feature>
<dbReference type="InterPro" id="IPR019501">
    <property type="entry name" value="Peptidase_M30_hyicolysin"/>
</dbReference>
<accession>A0A4R6BY18</accession>
<gene>
    <name evidence="3" type="ORF">ERX55_09150</name>
</gene>
<dbReference type="EMBL" id="SCWF01000011">
    <property type="protein sequence ID" value="TDM13406.1"/>
    <property type="molecule type" value="Genomic_DNA"/>
</dbReference>
<dbReference type="OrthoDB" id="1495777at2"/>
<reference evidence="3 4" key="1">
    <citation type="submission" date="2019-01" db="EMBL/GenBank/DDBJ databases">
        <title>Draft genome sequences of the type strains of six Macrococcus species.</title>
        <authorList>
            <person name="Mazhar S."/>
            <person name="Altermann E."/>
            <person name="Hill C."/>
            <person name="Mcauliffe O."/>
        </authorList>
    </citation>
    <scope>NUCLEOTIDE SEQUENCE [LARGE SCALE GENOMIC DNA]</scope>
    <source>
        <strain evidence="3 4">ATCC 51825</strain>
    </source>
</reference>
<keyword evidence="4" id="KW-1185">Reference proteome</keyword>
<name>A0A4R6BY18_9STAP</name>
<evidence type="ECO:0000313" key="3">
    <source>
        <dbReference type="EMBL" id="TDM13406.1"/>
    </source>
</evidence>
<proteinExistence type="predicted"/>
<organism evidence="3 4">
    <name type="scientific">Macrococcus bovicus</name>
    <dbReference type="NCBI Taxonomy" id="69968"/>
    <lineage>
        <taxon>Bacteria</taxon>
        <taxon>Bacillati</taxon>
        <taxon>Bacillota</taxon>
        <taxon>Bacilli</taxon>
        <taxon>Bacillales</taxon>
        <taxon>Staphylococcaceae</taxon>
        <taxon>Macrococcus</taxon>
    </lineage>
</organism>
<dbReference type="Proteomes" id="UP000294843">
    <property type="component" value="Unassembled WGS sequence"/>
</dbReference>
<comment type="caution">
    <text evidence="3">The sequence shown here is derived from an EMBL/GenBank/DDBJ whole genome shotgun (WGS) entry which is preliminary data.</text>
</comment>
<feature type="region of interest" description="Disordered" evidence="1">
    <location>
        <begin position="167"/>
        <end position="202"/>
    </location>
</feature>
<evidence type="ECO:0000256" key="2">
    <source>
        <dbReference type="SAM" id="SignalP"/>
    </source>
</evidence>
<sequence>MIMKKLDKGFARALLVTSLCFTSAVPFSQPALAVTEQGTVAEYEELATNQTITLRDSLYEKHYLKLTDIRSENGKVKLVFDYNSRSIIKDSYLNAKLLVQNNGLKTVQTLSKNVKRKSSAQFVFTIDQRKLKQTDGSLFIQFNVAEAAKSFSGDNVKKLKIALEGAPATELPTTEAPTTEAPTTEAPTTEAPTSENPVEGPGYVVVNNERVSTTRGSESTGMDVQSVVMRNEMNTIIPQEKPVMIDKNIELTPADKKASEVSLSRSQQRSLSDYEVGDSRTFNTVNMTTNQTESTRAQLQYAGTKALVWVADSNVTQADAEKLGKEFDTNIASLIHNNFGTESDVDGNGKVNILLYDIKDGFGERSRSYVGGYFSGRDLLDVAGSNKGEIFYMDTYPSMGYVDKTKKDVTKIYSTVAHEFQHMVNFNKKYLEQGQPMDTYLNEAFSMAAEHIYSGPISDRIDYYNNSRSIQNGHSLTIWSNAGDTLSNYSLSYLFGQYLNEQAGIGDRVYKEVINYNGNTHDSLQHVIHQYIDPNKTVAQFMTDFRVALLKKEPQGKFSLGDEQEFQRLNTLVADHVPAQLEPQASVVFKVEDLSRFEAPANKGTNISYTKVSE</sequence>
<keyword evidence="2" id="KW-0732">Signal</keyword>
<evidence type="ECO:0000256" key="1">
    <source>
        <dbReference type="SAM" id="MobiDB-lite"/>
    </source>
</evidence>
<protein>
    <recommendedName>
        <fullName evidence="5">Neutral metalloprotease</fullName>
    </recommendedName>
</protein>
<dbReference type="RefSeq" id="WP_133452272.1">
    <property type="nucleotide sequence ID" value="NZ_SCWF01000011.1"/>
</dbReference>
<evidence type="ECO:0008006" key="5">
    <source>
        <dbReference type="Google" id="ProtNLM"/>
    </source>
</evidence>
<dbReference type="Pfam" id="PF10460">
    <property type="entry name" value="Peptidase_M30"/>
    <property type="match status" value="1"/>
</dbReference>
<evidence type="ECO:0000313" key="4">
    <source>
        <dbReference type="Proteomes" id="UP000294843"/>
    </source>
</evidence>
<feature type="chain" id="PRO_5020392434" description="Neutral metalloprotease" evidence="2">
    <location>
        <begin position="34"/>
        <end position="614"/>
    </location>
</feature>
<dbReference type="AlphaFoldDB" id="A0A4R6BY18"/>